<dbReference type="PaxDb" id="10029-XP_007631323.1"/>
<dbReference type="GO" id="GO:0005085">
    <property type="term" value="F:guanyl-nucleotide exchange factor activity"/>
    <property type="evidence" value="ECO:0007669"/>
    <property type="project" value="InterPro"/>
</dbReference>
<evidence type="ECO:0000313" key="5">
    <source>
        <dbReference type="Proteomes" id="UP000001075"/>
    </source>
</evidence>
<proteinExistence type="predicted"/>
<dbReference type="STRING" id="10029.G3IDN8"/>
<organism evidence="4 5">
    <name type="scientific">Cricetulus griseus</name>
    <name type="common">Chinese hamster</name>
    <name type="synonym">Cricetulus barabensis griseus</name>
    <dbReference type="NCBI Taxonomy" id="10029"/>
    <lineage>
        <taxon>Eukaryota</taxon>
        <taxon>Metazoa</taxon>
        <taxon>Chordata</taxon>
        <taxon>Craniata</taxon>
        <taxon>Vertebrata</taxon>
        <taxon>Euteleostomi</taxon>
        <taxon>Mammalia</taxon>
        <taxon>Eutheria</taxon>
        <taxon>Euarchontoglires</taxon>
        <taxon>Glires</taxon>
        <taxon>Rodentia</taxon>
        <taxon>Myomorpha</taxon>
        <taxon>Muroidea</taxon>
        <taxon>Cricetidae</taxon>
        <taxon>Cricetinae</taxon>
        <taxon>Cricetulus</taxon>
    </lineage>
</organism>
<dbReference type="Proteomes" id="UP000001075">
    <property type="component" value="Unassembled WGS sequence"/>
</dbReference>
<dbReference type="AlphaFoldDB" id="G3IDN8"/>
<feature type="region of interest" description="Disordered" evidence="2">
    <location>
        <begin position="234"/>
        <end position="255"/>
    </location>
</feature>
<dbReference type="SUPFAM" id="SSF48065">
    <property type="entry name" value="DBL homology domain (DH-domain)"/>
    <property type="match status" value="1"/>
</dbReference>
<name>G3IDN8_CRIGR</name>
<dbReference type="GO" id="GO:0005737">
    <property type="term" value="C:cytoplasm"/>
    <property type="evidence" value="ECO:0007669"/>
    <property type="project" value="InterPro"/>
</dbReference>
<evidence type="ECO:0000259" key="3">
    <source>
        <dbReference type="Pfam" id="PF09128"/>
    </source>
</evidence>
<keyword evidence="1" id="KW-0175">Coiled coil</keyword>
<dbReference type="PANTHER" id="PTHR45872">
    <property type="entry name" value="RHO GUANINE NUCLEOTIDE EXCHANGE FACTOR 2, ISOFORM D"/>
    <property type="match status" value="1"/>
</dbReference>
<evidence type="ECO:0000313" key="4">
    <source>
        <dbReference type="EMBL" id="EGW11652.1"/>
    </source>
</evidence>
<dbReference type="InterPro" id="IPR036305">
    <property type="entry name" value="RGS_sf"/>
</dbReference>
<gene>
    <name evidence="4" type="ORF">I79_021821</name>
</gene>
<evidence type="ECO:0000256" key="2">
    <source>
        <dbReference type="SAM" id="MobiDB-lite"/>
    </source>
</evidence>
<dbReference type="InterPro" id="IPR015212">
    <property type="entry name" value="RGS-like_dom"/>
</dbReference>
<dbReference type="GO" id="GO:0007186">
    <property type="term" value="P:G protein-coupled receptor signaling pathway"/>
    <property type="evidence" value="ECO:0007669"/>
    <property type="project" value="TreeGrafter"/>
</dbReference>
<dbReference type="InterPro" id="IPR044926">
    <property type="entry name" value="RGS_subdomain_2"/>
</dbReference>
<evidence type="ECO:0000256" key="1">
    <source>
        <dbReference type="SAM" id="Coils"/>
    </source>
</evidence>
<dbReference type="InParanoid" id="G3IDN8"/>
<dbReference type="InterPro" id="IPR035899">
    <property type="entry name" value="DBL_dom_sf"/>
</dbReference>
<dbReference type="EMBL" id="JH002079">
    <property type="protein sequence ID" value="EGW11652.1"/>
    <property type="molecule type" value="Genomic_DNA"/>
</dbReference>
<protein>
    <submittedName>
        <fullName evidence="4">Rho guanine nucleotide exchange factor 12</fullName>
    </submittedName>
</protein>
<dbReference type="Gene3D" id="1.20.900.10">
    <property type="entry name" value="Dbl homology (DH) domain"/>
    <property type="match status" value="1"/>
</dbReference>
<reference evidence="5" key="1">
    <citation type="journal article" date="2011" name="Nat. Biotechnol.">
        <title>The genomic sequence of the Chinese hamster ovary (CHO)-K1 cell line.</title>
        <authorList>
            <person name="Xu X."/>
            <person name="Nagarajan H."/>
            <person name="Lewis N.E."/>
            <person name="Pan S."/>
            <person name="Cai Z."/>
            <person name="Liu X."/>
            <person name="Chen W."/>
            <person name="Xie M."/>
            <person name="Wang W."/>
            <person name="Hammond S."/>
            <person name="Andersen M.R."/>
            <person name="Neff N."/>
            <person name="Passarelli B."/>
            <person name="Koh W."/>
            <person name="Fan H.C."/>
            <person name="Wang J."/>
            <person name="Gui Y."/>
            <person name="Lee K.H."/>
            <person name="Betenbaugh M.J."/>
            <person name="Quake S.R."/>
            <person name="Famili I."/>
            <person name="Palsson B.O."/>
            <person name="Wang J."/>
        </authorList>
    </citation>
    <scope>NUCLEOTIDE SEQUENCE [LARGE SCALE GENOMIC DNA]</scope>
    <source>
        <strain evidence="5">CHO K1 cell line</strain>
    </source>
</reference>
<dbReference type="SUPFAM" id="SSF48097">
    <property type="entry name" value="Regulator of G-protein signaling, RGS"/>
    <property type="match status" value="1"/>
</dbReference>
<dbReference type="eggNOG" id="KOG3520">
    <property type="taxonomic scope" value="Eukaryota"/>
</dbReference>
<feature type="compositionally biased region" description="Basic and acidic residues" evidence="2">
    <location>
        <begin position="243"/>
        <end position="255"/>
    </location>
</feature>
<feature type="region of interest" description="Disordered" evidence="2">
    <location>
        <begin position="190"/>
        <end position="210"/>
    </location>
</feature>
<dbReference type="GO" id="GO:0001664">
    <property type="term" value="F:G protein-coupled receptor binding"/>
    <property type="evidence" value="ECO:0007669"/>
    <property type="project" value="TreeGrafter"/>
</dbReference>
<dbReference type="Pfam" id="PF09128">
    <property type="entry name" value="RGS-like"/>
    <property type="match status" value="1"/>
</dbReference>
<dbReference type="PANTHER" id="PTHR45872:SF3">
    <property type="entry name" value="RHO GUANINE NUCLEOTIDE EXCHANGE FACTOR 12"/>
    <property type="match status" value="1"/>
</dbReference>
<feature type="coiled-coil region" evidence="1">
    <location>
        <begin position="122"/>
        <end position="149"/>
    </location>
</feature>
<accession>G3IDN8</accession>
<dbReference type="Gene3D" id="1.10.167.10">
    <property type="entry name" value="Regulator of G-protein Signalling 4, domain 2"/>
    <property type="match status" value="1"/>
</dbReference>
<feature type="domain" description="Regulator of G protein signalling-like" evidence="3">
    <location>
        <begin position="62"/>
        <end position="170"/>
    </location>
</feature>
<sequence>MSYLSFLQVENCSSLIHNHFFHSPPPLLCGCSAGLVQRCVIIQKDDNGFGLTVSGDNPVFVQSHLKVSVPEEISVDLEKRRPELIPEDLHRHYIQTMQERVHPEVQRHLEDFRQKRSMGLTLAESELTKLDAEKEKDRVTLEKERACAEQIVTKIEEVLMTAQAVEEERRLLTIAFCSVGRAMEIQKLRHPKHLSAPSSVSPEPQDPAKLRQSGLAIEGTDTGYLPASTISSATSGAALSQEGGKENDTEWPPEKEKVKKAADHCRQILNYVNQAVKEAENKQRLEDYQRRLDTSNLKLSEYPNVDELRKVEESYALLCQRLAGSALPDKLSGTWNCSSSCLTAYWIHDSLFFSTKIYDFFSFLALETACF</sequence>